<feature type="region of interest" description="Disordered" evidence="1">
    <location>
        <begin position="119"/>
        <end position="141"/>
    </location>
</feature>
<dbReference type="PANTHER" id="PTHR38248:SF2">
    <property type="entry name" value="FUNK1 11"/>
    <property type="match status" value="1"/>
</dbReference>
<evidence type="ECO:0000256" key="1">
    <source>
        <dbReference type="SAM" id="MobiDB-lite"/>
    </source>
</evidence>
<feature type="region of interest" description="Disordered" evidence="1">
    <location>
        <begin position="202"/>
        <end position="254"/>
    </location>
</feature>
<reference evidence="3" key="1">
    <citation type="submission" date="2022-07" db="EMBL/GenBank/DDBJ databases">
        <title>Phylogenomic reconstructions and comparative analyses of Kickxellomycotina fungi.</title>
        <authorList>
            <person name="Reynolds N.K."/>
            <person name="Stajich J.E."/>
            <person name="Barry K."/>
            <person name="Grigoriev I.V."/>
            <person name="Crous P."/>
            <person name="Smith M.E."/>
        </authorList>
    </citation>
    <scope>NUCLEOTIDE SEQUENCE</scope>
    <source>
        <strain evidence="3">BCRC 34381</strain>
    </source>
</reference>
<feature type="compositionally biased region" description="Basic and acidic residues" evidence="1">
    <location>
        <begin position="124"/>
        <end position="141"/>
    </location>
</feature>
<feature type="compositionally biased region" description="Basic and acidic residues" evidence="1">
    <location>
        <begin position="245"/>
        <end position="254"/>
    </location>
</feature>
<proteinExistence type="predicted"/>
<feature type="non-terminal residue" evidence="3">
    <location>
        <position position="1"/>
    </location>
</feature>
<accession>A0A9W8CLE9</accession>
<organism evidence="3 4">
    <name type="scientific">Coemansia biformis</name>
    <dbReference type="NCBI Taxonomy" id="1286918"/>
    <lineage>
        <taxon>Eukaryota</taxon>
        <taxon>Fungi</taxon>
        <taxon>Fungi incertae sedis</taxon>
        <taxon>Zoopagomycota</taxon>
        <taxon>Kickxellomycotina</taxon>
        <taxon>Kickxellomycetes</taxon>
        <taxon>Kickxellales</taxon>
        <taxon>Kickxellaceae</taxon>
        <taxon>Coemansia</taxon>
    </lineage>
</organism>
<dbReference type="AlphaFoldDB" id="A0A9W8CLE9"/>
<dbReference type="EMBL" id="JANBOI010004090">
    <property type="protein sequence ID" value="KAJ1717985.1"/>
    <property type="molecule type" value="Genomic_DNA"/>
</dbReference>
<dbReference type="SUPFAM" id="SSF56112">
    <property type="entry name" value="Protein kinase-like (PK-like)"/>
    <property type="match status" value="1"/>
</dbReference>
<sequence>IKSVYELIIILNDVVKALGALAGCNILHRDISDSNIMFTRDKDGNVCGVLIDLDNAVDAERAQIDKRPICTGTLPFMSVNNLEQSDAARKNVDELESMLYLLIWMGVWGAASAHRASTARGTRKVSDWNDPKRAAEAKRDKMNSASNLGTLLREFFRVRVPKPNGINGKEIEIAEWINESYVILEELVLDLRACLFDNPNLPPWARSTQPGKPERLGFKESGSDQRANDPSNDSATTPNAEFDDPTVHDGLVDPFRERTKDPAADVLFASFARILAKYGSIAQSKITEAKAKGGALVDSGNVV</sequence>
<evidence type="ECO:0000313" key="3">
    <source>
        <dbReference type="EMBL" id="KAJ1717985.1"/>
    </source>
</evidence>
<keyword evidence="4" id="KW-1185">Reference proteome</keyword>
<dbReference type="Pfam" id="PF17667">
    <property type="entry name" value="Pkinase_fungal"/>
    <property type="match status" value="1"/>
</dbReference>
<dbReference type="PANTHER" id="PTHR38248">
    <property type="entry name" value="FUNK1 6"/>
    <property type="match status" value="1"/>
</dbReference>
<protein>
    <recommendedName>
        <fullName evidence="2">Fungal-type protein kinase domain-containing protein</fullName>
    </recommendedName>
</protein>
<evidence type="ECO:0000259" key="2">
    <source>
        <dbReference type="Pfam" id="PF17667"/>
    </source>
</evidence>
<gene>
    <name evidence="3" type="ORF">LPJ61_006978</name>
</gene>
<name>A0A9W8CLE9_9FUNG</name>
<evidence type="ECO:0000313" key="4">
    <source>
        <dbReference type="Proteomes" id="UP001143981"/>
    </source>
</evidence>
<feature type="compositionally biased region" description="Polar residues" evidence="1">
    <location>
        <begin position="228"/>
        <end position="239"/>
    </location>
</feature>
<dbReference type="Gene3D" id="1.10.510.10">
    <property type="entry name" value="Transferase(Phosphotransferase) domain 1"/>
    <property type="match status" value="1"/>
</dbReference>
<comment type="caution">
    <text evidence="3">The sequence shown here is derived from an EMBL/GenBank/DDBJ whole genome shotgun (WGS) entry which is preliminary data.</text>
</comment>
<dbReference type="Proteomes" id="UP001143981">
    <property type="component" value="Unassembled WGS sequence"/>
</dbReference>
<dbReference type="InterPro" id="IPR040976">
    <property type="entry name" value="Pkinase_fungal"/>
</dbReference>
<dbReference type="InterPro" id="IPR011009">
    <property type="entry name" value="Kinase-like_dom_sf"/>
</dbReference>
<feature type="domain" description="Fungal-type protein kinase" evidence="2">
    <location>
        <begin position="2"/>
        <end position="105"/>
    </location>
</feature>
<dbReference type="OrthoDB" id="5584477at2759"/>
<feature type="compositionally biased region" description="Basic and acidic residues" evidence="1">
    <location>
        <begin position="212"/>
        <end position="227"/>
    </location>
</feature>